<dbReference type="RefSeq" id="WP_284294544.1">
    <property type="nucleotide sequence ID" value="NZ_BSUK01000001.1"/>
</dbReference>
<name>A0ABQ6I5X4_9MICO</name>
<evidence type="ECO:0000313" key="1">
    <source>
        <dbReference type="EMBL" id="GMA26188.1"/>
    </source>
</evidence>
<dbReference type="Proteomes" id="UP001157091">
    <property type="component" value="Unassembled WGS sequence"/>
</dbReference>
<organism evidence="1 2">
    <name type="scientific">Luteimicrobium album</name>
    <dbReference type="NCBI Taxonomy" id="1054550"/>
    <lineage>
        <taxon>Bacteria</taxon>
        <taxon>Bacillati</taxon>
        <taxon>Actinomycetota</taxon>
        <taxon>Actinomycetes</taxon>
        <taxon>Micrococcales</taxon>
        <taxon>Luteimicrobium</taxon>
    </lineage>
</organism>
<sequence length="217" mass="24543">MPGDDIWLPNPPDGTLVCGGFDGSENDDWTAIRLETVDGLLFTPRYGPDRRPTIWNPAEWSGKTPRGEVHAAWEEINRRYKVGRAYCDPGFMDEVSWKTEIETWDQIYGPKKFIPWVMSGSSRYTAVHAALRRFEADLESRAIRHDGCPITDTHVGNARRIAKPGERYALGKPSQNQKIDAAVTSVLAHEAACDARSEGWGQKTTTYIYTSRTTRRR</sequence>
<gene>
    <name evidence="1" type="ORF">GCM10025864_39470</name>
</gene>
<comment type="caution">
    <text evidence="1">The sequence shown here is derived from an EMBL/GenBank/DDBJ whole genome shotgun (WGS) entry which is preliminary data.</text>
</comment>
<dbReference type="EMBL" id="BSUK01000001">
    <property type="protein sequence ID" value="GMA26188.1"/>
    <property type="molecule type" value="Genomic_DNA"/>
</dbReference>
<proteinExistence type="predicted"/>
<keyword evidence="2" id="KW-1185">Reference proteome</keyword>
<evidence type="ECO:0008006" key="3">
    <source>
        <dbReference type="Google" id="ProtNLM"/>
    </source>
</evidence>
<reference evidence="2" key="1">
    <citation type="journal article" date="2019" name="Int. J. Syst. Evol. Microbiol.">
        <title>The Global Catalogue of Microorganisms (GCM) 10K type strain sequencing project: providing services to taxonomists for standard genome sequencing and annotation.</title>
        <authorList>
            <consortium name="The Broad Institute Genomics Platform"/>
            <consortium name="The Broad Institute Genome Sequencing Center for Infectious Disease"/>
            <person name="Wu L."/>
            <person name="Ma J."/>
        </authorList>
    </citation>
    <scope>NUCLEOTIDE SEQUENCE [LARGE SCALE GENOMIC DNA]</scope>
    <source>
        <strain evidence="2">NBRC 106348</strain>
    </source>
</reference>
<protein>
    <recommendedName>
        <fullName evidence="3">Terminase</fullName>
    </recommendedName>
</protein>
<accession>A0ABQ6I5X4</accession>
<evidence type="ECO:0000313" key="2">
    <source>
        <dbReference type="Proteomes" id="UP001157091"/>
    </source>
</evidence>